<dbReference type="InterPro" id="IPR007813">
    <property type="entry name" value="PilN"/>
</dbReference>
<dbReference type="SUPFAM" id="SSF53067">
    <property type="entry name" value="Actin-like ATPase domain"/>
    <property type="match status" value="1"/>
</dbReference>
<dbReference type="InterPro" id="IPR043129">
    <property type="entry name" value="ATPase_NBD"/>
</dbReference>
<protein>
    <recommendedName>
        <fullName evidence="3">GspL cytoplasmic actin-ATPase-like domain-containing protein</fullName>
    </recommendedName>
</protein>
<dbReference type="AlphaFoldDB" id="A0A0H2M964"/>
<dbReference type="Proteomes" id="UP000035444">
    <property type="component" value="Unassembled WGS sequence"/>
</dbReference>
<name>A0A0H2M964_9PROT</name>
<evidence type="ECO:0008006" key="3">
    <source>
        <dbReference type="Google" id="ProtNLM"/>
    </source>
</evidence>
<accession>A0A0H2M964</accession>
<gene>
    <name evidence="1" type="ORF">WH96_20590</name>
</gene>
<evidence type="ECO:0000313" key="1">
    <source>
        <dbReference type="EMBL" id="KLN58883.1"/>
    </source>
</evidence>
<dbReference type="InterPro" id="IPR052534">
    <property type="entry name" value="Extracell_DNA_Util/SecSys_Comp"/>
</dbReference>
<dbReference type="Gene3D" id="3.30.420.380">
    <property type="match status" value="1"/>
</dbReference>
<keyword evidence="2" id="KW-1185">Reference proteome</keyword>
<dbReference type="Pfam" id="PF05137">
    <property type="entry name" value="PilN"/>
    <property type="match status" value="1"/>
</dbReference>
<proteinExistence type="predicted"/>
<dbReference type="PANTHER" id="PTHR40278">
    <property type="entry name" value="DNA UTILIZATION PROTEIN HOFN"/>
    <property type="match status" value="1"/>
</dbReference>
<dbReference type="PANTHER" id="PTHR40278:SF1">
    <property type="entry name" value="DNA UTILIZATION PROTEIN HOFN"/>
    <property type="match status" value="1"/>
</dbReference>
<reference evidence="1 2" key="1">
    <citation type="submission" date="2015-03" db="EMBL/GenBank/DDBJ databases">
        <title>Genome Sequence of Kiloniella spongiae MEBiC09566, isolated from a marine sponge.</title>
        <authorList>
            <person name="Shao Z."/>
            <person name="Wang L."/>
            <person name="Li X."/>
        </authorList>
    </citation>
    <scope>NUCLEOTIDE SEQUENCE [LARGE SCALE GENOMIC DNA]</scope>
    <source>
        <strain evidence="1 2">MEBiC09566</strain>
    </source>
</reference>
<organism evidence="1 2">
    <name type="scientific">Kiloniella spongiae</name>
    <dbReference type="NCBI Taxonomy" id="1489064"/>
    <lineage>
        <taxon>Bacteria</taxon>
        <taxon>Pseudomonadati</taxon>
        <taxon>Pseudomonadota</taxon>
        <taxon>Alphaproteobacteria</taxon>
        <taxon>Rhodospirillales</taxon>
        <taxon>Kiloniellaceae</taxon>
        <taxon>Kiloniella</taxon>
    </lineage>
</organism>
<comment type="caution">
    <text evidence="1">The sequence shown here is derived from an EMBL/GenBank/DDBJ whole genome shotgun (WGS) entry which is preliminary data.</text>
</comment>
<dbReference type="STRING" id="1489064.WH96_20590"/>
<sequence length="332" mass="37537">MRKQDQQIQIVSDEKVVGTQLLDAADTDTLADLKAVWADLNLKFVVLLPGQYVIRRTLELPVETVENLYQELQGQMSDYTPFRAEEVYFDYKIKGINAQSEKVLVDLAVVPIHLLEQEKSYFTTLDFDVSTIAFAGGGDNLGQEDQLFTFCNEEKAQDRKIPEGKLLVASLMITLVMASFYLHQKKDHEQALLQAISDQLDLEKRKAAAVKTLQEDIVTEQKRSRFLVTKKQGSYTVSDLLFSVSTILPDDTWIIDARLNKAQLTLSGFSSDASRLIALLEASHAFSDIRFISPVAKDNRLKRDRFNIALKINDKMTQSQARNNVAEQEVAQ</sequence>
<dbReference type="EMBL" id="LAQL01000029">
    <property type="protein sequence ID" value="KLN58883.1"/>
    <property type="molecule type" value="Genomic_DNA"/>
</dbReference>
<evidence type="ECO:0000313" key="2">
    <source>
        <dbReference type="Proteomes" id="UP000035444"/>
    </source>
</evidence>